<feature type="non-terminal residue" evidence="19">
    <location>
        <position position="1"/>
    </location>
</feature>
<dbReference type="InterPro" id="IPR000008">
    <property type="entry name" value="C2_dom"/>
</dbReference>
<keyword evidence="11 17" id="KW-1133">Transmembrane helix</keyword>
<evidence type="ECO:0000256" key="2">
    <source>
        <dbReference type="ARBA" id="ARBA00004586"/>
    </source>
</evidence>
<protein>
    <recommendedName>
        <fullName evidence="15">Multiple C2 and transmembrane domain-containing protein 1</fullName>
    </recommendedName>
</protein>
<dbReference type="GO" id="GO:0055037">
    <property type="term" value="C:recycling endosome"/>
    <property type="evidence" value="ECO:0007669"/>
    <property type="project" value="UniProtKB-SubCell"/>
</dbReference>
<keyword evidence="20" id="KW-1185">Reference proteome</keyword>
<dbReference type="SMART" id="SM00239">
    <property type="entry name" value="C2"/>
    <property type="match status" value="3"/>
</dbReference>
<dbReference type="AlphaFoldDB" id="V8PD35"/>
<dbReference type="PRINTS" id="PR00360">
    <property type="entry name" value="C2DOMAIN"/>
</dbReference>
<dbReference type="PANTHER" id="PTHR45911">
    <property type="entry name" value="C2 DOMAIN-CONTAINING PROTEIN"/>
    <property type="match status" value="1"/>
</dbReference>
<feature type="region of interest" description="Disordered" evidence="16">
    <location>
        <begin position="137"/>
        <end position="189"/>
    </location>
</feature>
<feature type="domain" description="C2" evidence="18">
    <location>
        <begin position="554"/>
        <end position="667"/>
    </location>
</feature>
<reference evidence="19 20" key="1">
    <citation type="journal article" date="2013" name="Proc. Natl. Acad. Sci. U.S.A.">
        <title>The king cobra genome reveals dynamic gene evolution and adaptation in the snake venom system.</title>
        <authorList>
            <person name="Vonk F.J."/>
            <person name="Casewell N.R."/>
            <person name="Henkel C.V."/>
            <person name="Heimberg A.M."/>
            <person name="Jansen H.J."/>
            <person name="McCleary R.J."/>
            <person name="Kerkkamp H.M."/>
            <person name="Vos R.A."/>
            <person name="Guerreiro I."/>
            <person name="Calvete J.J."/>
            <person name="Wuster W."/>
            <person name="Woods A.E."/>
            <person name="Logan J.M."/>
            <person name="Harrison R.A."/>
            <person name="Castoe T.A."/>
            <person name="de Koning A.P."/>
            <person name="Pollock D.D."/>
            <person name="Yandell M."/>
            <person name="Calderon D."/>
            <person name="Renjifo C."/>
            <person name="Currier R.B."/>
            <person name="Salgado D."/>
            <person name="Pla D."/>
            <person name="Sanz L."/>
            <person name="Hyder A.S."/>
            <person name="Ribeiro J.M."/>
            <person name="Arntzen J.W."/>
            <person name="van den Thillart G.E."/>
            <person name="Boetzer M."/>
            <person name="Pirovano W."/>
            <person name="Dirks R.P."/>
            <person name="Spaink H.P."/>
            <person name="Duboule D."/>
            <person name="McGlinn E."/>
            <person name="Kini R.M."/>
            <person name="Richardson M.K."/>
        </authorList>
    </citation>
    <scope>NUCLEOTIDE SEQUENCE</scope>
    <source>
        <tissue evidence="19">Blood</tissue>
    </source>
</reference>
<evidence type="ECO:0000259" key="18">
    <source>
        <dbReference type="PROSITE" id="PS50004"/>
    </source>
</evidence>
<keyword evidence="8" id="KW-0967">Endosome</keyword>
<keyword evidence="14" id="KW-0968">Cytoplasmic vesicle</keyword>
<dbReference type="SUPFAM" id="SSF49562">
    <property type="entry name" value="C2 domain (Calcium/lipid-binding domain, CaLB)"/>
    <property type="match status" value="3"/>
</dbReference>
<dbReference type="CDD" id="cd04042">
    <property type="entry name" value="C2A_MCTP_PRT"/>
    <property type="match status" value="1"/>
</dbReference>
<dbReference type="CDD" id="cd08376">
    <property type="entry name" value="C2B_MCTP_PRT"/>
    <property type="match status" value="1"/>
</dbReference>
<feature type="transmembrane region" description="Helical" evidence="17">
    <location>
        <begin position="746"/>
        <end position="777"/>
    </location>
</feature>
<evidence type="ECO:0000256" key="17">
    <source>
        <dbReference type="SAM" id="Phobius"/>
    </source>
</evidence>
<evidence type="ECO:0000256" key="7">
    <source>
        <dbReference type="ARBA" id="ARBA00022737"/>
    </source>
</evidence>
<feature type="compositionally biased region" description="Low complexity" evidence="16">
    <location>
        <begin position="1"/>
        <end position="18"/>
    </location>
</feature>
<organism evidence="19 20">
    <name type="scientific">Ophiophagus hannah</name>
    <name type="common">King cobra</name>
    <name type="synonym">Naja hannah</name>
    <dbReference type="NCBI Taxonomy" id="8665"/>
    <lineage>
        <taxon>Eukaryota</taxon>
        <taxon>Metazoa</taxon>
        <taxon>Chordata</taxon>
        <taxon>Craniata</taxon>
        <taxon>Vertebrata</taxon>
        <taxon>Euteleostomi</taxon>
        <taxon>Lepidosauria</taxon>
        <taxon>Squamata</taxon>
        <taxon>Bifurcata</taxon>
        <taxon>Unidentata</taxon>
        <taxon>Episquamata</taxon>
        <taxon>Toxicofera</taxon>
        <taxon>Serpentes</taxon>
        <taxon>Colubroidea</taxon>
        <taxon>Elapidae</taxon>
        <taxon>Elapinae</taxon>
        <taxon>Ophiophagus</taxon>
    </lineage>
</organism>
<evidence type="ECO:0000256" key="6">
    <source>
        <dbReference type="ARBA" id="ARBA00022723"/>
    </source>
</evidence>
<evidence type="ECO:0000256" key="12">
    <source>
        <dbReference type="ARBA" id="ARBA00023018"/>
    </source>
</evidence>
<evidence type="ECO:0000256" key="8">
    <source>
        <dbReference type="ARBA" id="ARBA00022753"/>
    </source>
</evidence>
<evidence type="ECO:0000256" key="1">
    <source>
        <dbReference type="ARBA" id="ARBA00004172"/>
    </source>
</evidence>
<dbReference type="Gene3D" id="2.60.40.150">
    <property type="entry name" value="C2 domain"/>
    <property type="match status" value="3"/>
</dbReference>
<dbReference type="CDD" id="cd08377">
    <property type="entry name" value="C2C_MCTP_PRT"/>
    <property type="match status" value="1"/>
</dbReference>
<evidence type="ECO:0000256" key="9">
    <source>
        <dbReference type="ARBA" id="ARBA00022824"/>
    </source>
</evidence>
<dbReference type="FunFam" id="2.60.40.150:FF:000050">
    <property type="entry name" value="Multiple C2 and transmembrane domain containing 1"/>
    <property type="match status" value="1"/>
</dbReference>
<evidence type="ECO:0000256" key="5">
    <source>
        <dbReference type="ARBA" id="ARBA00022692"/>
    </source>
</evidence>
<evidence type="ECO:0000256" key="11">
    <source>
        <dbReference type="ARBA" id="ARBA00022989"/>
    </source>
</evidence>
<dbReference type="GO" id="GO:0046928">
    <property type="term" value="P:regulation of neurotransmitter secretion"/>
    <property type="evidence" value="ECO:0007669"/>
    <property type="project" value="TreeGrafter"/>
</dbReference>
<feature type="compositionally biased region" description="Gly residues" evidence="16">
    <location>
        <begin position="76"/>
        <end position="86"/>
    </location>
</feature>
<feature type="compositionally biased region" description="Gly residues" evidence="16">
    <location>
        <begin position="38"/>
        <end position="47"/>
    </location>
</feature>
<dbReference type="FunFam" id="2.60.40.150:FF:000019">
    <property type="entry name" value="Multiple C2 and transmembrane domain-containing protein 2 isoform 1"/>
    <property type="match status" value="1"/>
</dbReference>
<evidence type="ECO:0000256" key="15">
    <source>
        <dbReference type="ARBA" id="ARBA00074931"/>
    </source>
</evidence>
<evidence type="ECO:0000256" key="16">
    <source>
        <dbReference type="SAM" id="MobiDB-lite"/>
    </source>
</evidence>
<evidence type="ECO:0000256" key="14">
    <source>
        <dbReference type="ARBA" id="ARBA00023329"/>
    </source>
</evidence>
<dbReference type="OrthoDB" id="5973539at2759"/>
<keyword evidence="5 17" id="KW-0812">Transmembrane</keyword>
<evidence type="ECO:0000313" key="19">
    <source>
        <dbReference type="EMBL" id="ETE71807.1"/>
    </source>
</evidence>
<evidence type="ECO:0000256" key="10">
    <source>
        <dbReference type="ARBA" id="ARBA00022837"/>
    </source>
</evidence>
<dbReference type="GO" id="GO:0005509">
    <property type="term" value="F:calcium ion binding"/>
    <property type="evidence" value="ECO:0007669"/>
    <property type="project" value="TreeGrafter"/>
</dbReference>
<dbReference type="PROSITE" id="PS50004">
    <property type="entry name" value="C2"/>
    <property type="match status" value="3"/>
</dbReference>
<feature type="domain" description="C2" evidence="18">
    <location>
        <begin position="245"/>
        <end position="360"/>
    </location>
</feature>
<dbReference type="InterPro" id="IPR013583">
    <property type="entry name" value="MCTP_C"/>
</dbReference>
<comment type="caution">
    <text evidence="19">The sequence shown here is derived from an EMBL/GenBank/DDBJ whole genome shotgun (WGS) entry which is preliminary data.</text>
</comment>
<gene>
    <name evidence="19" type="primary">MCTP1</name>
    <name evidence="19" type="ORF">L345_02387</name>
</gene>
<name>V8PD35_OPHHA</name>
<dbReference type="GO" id="GO:0005789">
    <property type="term" value="C:endoplasmic reticulum membrane"/>
    <property type="evidence" value="ECO:0007669"/>
    <property type="project" value="UniProtKB-SubCell"/>
</dbReference>
<dbReference type="PANTHER" id="PTHR45911:SF3">
    <property type="entry name" value="DYSFERLIN-RELATED"/>
    <property type="match status" value="1"/>
</dbReference>
<accession>V8PD35</accession>
<evidence type="ECO:0000313" key="20">
    <source>
        <dbReference type="Proteomes" id="UP000018936"/>
    </source>
</evidence>
<comment type="similarity">
    <text evidence="4">Belongs to the MCTP family.</text>
</comment>
<keyword evidence="12" id="KW-0770">Synapse</keyword>
<evidence type="ECO:0000256" key="3">
    <source>
        <dbReference type="ARBA" id="ARBA00004644"/>
    </source>
</evidence>
<keyword evidence="6" id="KW-0479">Metal-binding</keyword>
<dbReference type="Pfam" id="PF08372">
    <property type="entry name" value="PRT_C"/>
    <property type="match status" value="1"/>
</dbReference>
<keyword evidence="7" id="KW-0677">Repeat</keyword>
<feature type="transmembrane region" description="Helical" evidence="17">
    <location>
        <begin position="853"/>
        <end position="881"/>
    </location>
</feature>
<dbReference type="Proteomes" id="UP000018936">
    <property type="component" value="Unassembled WGS sequence"/>
</dbReference>
<dbReference type="Pfam" id="PF00168">
    <property type="entry name" value="C2"/>
    <property type="match status" value="3"/>
</dbReference>
<feature type="domain" description="C2" evidence="18">
    <location>
        <begin position="403"/>
        <end position="520"/>
    </location>
</feature>
<feature type="region of interest" description="Disordered" evidence="16">
    <location>
        <begin position="1"/>
        <end position="86"/>
    </location>
</feature>
<keyword evidence="10" id="KW-0106">Calcium</keyword>
<evidence type="ECO:0000256" key="4">
    <source>
        <dbReference type="ARBA" id="ARBA00007923"/>
    </source>
</evidence>
<feature type="compositionally biased region" description="Basic and acidic residues" evidence="16">
    <location>
        <begin position="163"/>
        <end position="178"/>
    </location>
</feature>
<keyword evidence="13 17" id="KW-0472">Membrane</keyword>
<keyword evidence="9" id="KW-0256">Endoplasmic reticulum</keyword>
<dbReference type="FunFam" id="2.60.40.150:FF:000068">
    <property type="entry name" value="multiple C2 and transmembrane domain-containing protein 1 isoform X2"/>
    <property type="match status" value="1"/>
</dbReference>
<dbReference type="GO" id="GO:0030672">
    <property type="term" value="C:synaptic vesicle membrane"/>
    <property type="evidence" value="ECO:0007669"/>
    <property type="project" value="UniProtKB-SubCell"/>
</dbReference>
<dbReference type="EMBL" id="AZIM01000311">
    <property type="protein sequence ID" value="ETE71807.1"/>
    <property type="molecule type" value="Genomic_DNA"/>
</dbReference>
<proteinExistence type="inferred from homology"/>
<dbReference type="InterPro" id="IPR035892">
    <property type="entry name" value="C2_domain_sf"/>
</dbReference>
<evidence type="ECO:0000256" key="13">
    <source>
        <dbReference type="ARBA" id="ARBA00023136"/>
    </source>
</evidence>
<sequence>MAAAEEPGAASATGSSKAGEGEPASSFQSRLWRSLQLGGKGKGSGKAGGERRSADTSPSLPRSRAMEQPAKADLLAGGGGADGARWGGLRRRKHVLDRVFSSSQPNLCCSSAEPLEAVSAEAGSALRRLREHLLHHPQGKAGQQQHGRGPDDPPASPYSAAAPEKDRVAGMEPSEPKGGRSLRSSPDSGLTCPIRRALLCPATPPAWSSCFKTRPPRAKPKGRRAAAARRGALVLRSYYRQKFGLAGTSNVELPPAEPGMYQLDITLRRGTNLAVRDRRGTSDPYVKFKLGGKEIFRSKTISKNLNPVWEERTSILIEHLREQLYIKVFDYDFGLQDDFMGSAFLDLNSLEQNRPVDVTLSLKDPHYPDQDLGTILLTMLLIPKEQQREGTILMRKSWKRTSKTQSVRLSDLHKKAQLWRGIVSITLIEGCGLKAMDSNGLSDPYVKFRLGHQKYKSKIMSKTLNPKWREQFDLHLYEERGGIIDITVWDRDAGKKDDFIGRCQVDLSTLSKEHTHKLELPLEEGEGHLILLVTLTASAAVSISDFSMNALEDPKERKEILKRYNLMQMFQNIKDVGFLQVKVIKAEGKSDPFCVIELNNDRLLTHTIYKNLNPEWNKIFTFNIKDIHSVLEVTVYDEDRDRSADFLGKVVIPLLYIQNGEQKAYVLKNKQLTGPTKGVIYLEMDVKASIQTLMPKEQKYIEEENRLSKQLLLRNFMRVKHCVMVIINAAYFINGCFEWESPPRSLAAFVLFLIVTWNFELYMIPLVLLLLLVWNYLLVISGKDNRPHDTVVEDMLEDEEEEDDRDDKDSEKKGFMNKLYAIQEVCISVQNILDEVASLGERIKNTFNWTIPFLSWLAIVALCVFTVILYFIPLRYIVLVWGINKFTKKLRSPYAIDNNELLDFLSRVPSDIGIHAIKPFYKFIKAENPTQLNTVKFLIVGEALANVEEERERLIGKKYLRSLVFLSSRDIIFKANLQFSKYEKTATNNLTDKMNEYKYGKIHINIYENLQLSK</sequence>
<comment type="subcellular location">
    <subcellularLocation>
        <location evidence="3">Cytoplasmic vesicle</location>
        <location evidence="3">Secretory vesicle</location>
        <location evidence="3">Synaptic vesicle membrane</location>
        <topology evidence="3">Multi-pass membrane protein</topology>
    </subcellularLocation>
    <subcellularLocation>
        <location evidence="2">Endoplasmic reticulum membrane</location>
    </subcellularLocation>
    <subcellularLocation>
        <location evidence="1">Recycling endosome</location>
    </subcellularLocation>
</comment>